<feature type="coiled-coil region" evidence="1">
    <location>
        <begin position="21"/>
        <end position="87"/>
    </location>
</feature>
<name>A0A6S7IIU4_PARCT</name>
<comment type="caution">
    <text evidence="3">The sequence shown here is derived from an EMBL/GenBank/DDBJ whole genome shotgun (WGS) entry which is preliminary data.</text>
</comment>
<dbReference type="AlphaFoldDB" id="A0A6S7IIU4"/>
<keyword evidence="1" id="KW-0175">Coiled coil</keyword>
<evidence type="ECO:0000313" key="3">
    <source>
        <dbReference type="EMBL" id="CAB4016889.1"/>
    </source>
</evidence>
<evidence type="ECO:0000313" key="4">
    <source>
        <dbReference type="Proteomes" id="UP001152795"/>
    </source>
</evidence>
<proteinExistence type="predicted"/>
<gene>
    <name evidence="3" type="ORF">PACLA_8A044922</name>
</gene>
<protein>
    <submittedName>
        <fullName evidence="3">Uncharacterized protein</fullName>
    </submittedName>
</protein>
<organism evidence="3 4">
    <name type="scientific">Paramuricea clavata</name>
    <name type="common">Red gorgonian</name>
    <name type="synonym">Violescent sea-whip</name>
    <dbReference type="NCBI Taxonomy" id="317549"/>
    <lineage>
        <taxon>Eukaryota</taxon>
        <taxon>Metazoa</taxon>
        <taxon>Cnidaria</taxon>
        <taxon>Anthozoa</taxon>
        <taxon>Octocorallia</taxon>
        <taxon>Malacalcyonacea</taxon>
        <taxon>Plexauridae</taxon>
        <taxon>Paramuricea</taxon>
    </lineage>
</organism>
<feature type="compositionally biased region" description="Polar residues" evidence="2">
    <location>
        <begin position="423"/>
        <end position="435"/>
    </location>
</feature>
<feature type="region of interest" description="Disordered" evidence="2">
    <location>
        <begin position="402"/>
        <end position="505"/>
    </location>
</feature>
<sequence length="505" mass="56395">MASGNQASEHVVGHHGNKEELERVKEHLQEVTKKNQDLEEMLLYTTQELQKEKENSRKIVQTLTERLMESREMINKLEVENMRYKKDCMLAVELLQCNRSVDQGHVSSTVRKLSEYTVPVEHHNSTSGNPFALVNVHDHANNKTPEDANIKNAQQTRPRTASKKKNKPEASSTNEDTTALLDKQDTNEDKVKILGRQDKIIKDTSLEYNKDLRENQCEETTDKTLSSVIDNSQQKQFDNPQDIAGMNGKGSTQSKDRYSKEEKECLANECEQEDKPVIANIQSEITDNHLDLNSVEHEGSNSEDSCPKENDVECLNEEWTQEDKPLIVSETGPSTEQSLSPPEPNVKSRGQNPHTVNACQAESKNTGYELHGDVRQSTSFISTTAATIVENKDISQTKAMKEDAVGNENDKLLDAERSEENHTQQISSETNTAASELTLFAEDDNNNKAEDNQAEVMVSIGDGGKLSSMDDSTTKESETNDDQVDGPVVEADDETSTAEENTPLV</sequence>
<feature type="region of interest" description="Disordered" evidence="2">
    <location>
        <begin position="141"/>
        <end position="183"/>
    </location>
</feature>
<feature type="compositionally biased region" description="Acidic residues" evidence="2">
    <location>
        <begin position="479"/>
        <end position="497"/>
    </location>
</feature>
<feature type="region of interest" description="Disordered" evidence="2">
    <location>
        <begin position="1"/>
        <end position="20"/>
    </location>
</feature>
<feature type="region of interest" description="Disordered" evidence="2">
    <location>
        <begin position="217"/>
        <end position="256"/>
    </location>
</feature>
<keyword evidence="4" id="KW-1185">Reference proteome</keyword>
<feature type="compositionally biased region" description="Polar residues" evidence="2">
    <location>
        <begin position="223"/>
        <end position="239"/>
    </location>
</feature>
<feature type="compositionally biased region" description="Polar residues" evidence="2">
    <location>
        <begin position="331"/>
        <end position="340"/>
    </location>
</feature>
<evidence type="ECO:0000256" key="2">
    <source>
        <dbReference type="SAM" id="MobiDB-lite"/>
    </source>
</evidence>
<dbReference type="OrthoDB" id="10068192at2759"/>
<evidence type="ECO:0000256" key="1">
    <source>
        <dbReference type="SAM" id="Coils"/>
    </source>
</evidence>
<feature type="compositionally biased region" description="Basic and acidic residues" evidence="2">
    <location>
        <begin position="402"/>
        <end position="422"/>
    </location>
</feature>
<dbReference type="Proteomes" id="UP001152795">
    <property type="component" value="Unassembled WGS sequence"/>
</dbReference>
<accession>A0A6S7IIU4</accession>
<reference evidence="3" key="1">
    <citation type="submission" date="2020-04" db="EMBL/GenBank/DDBJ databases">
        <authorList>
            <person name="Alioto T."/>
            <person name="Alioto T."/>
            <person name="Gomez Garrido J."/>
        </authorList>
    </citation>
    <scope>NUCLEOTIDE SEQUENCE</scope>
    <source>
        <strain evidence="3">A484AB</strain>
    </source>
</reference>
<feature type="region of interest" description="Disordered" evidence="2">
    <location>
        <begin position="320"/>
        <end position="353"/>
    </location>
</feature>
<dbReference type="EMBL" id="CACRXK020009300">
    <property type="protein sequence ID" value="CAB4016889.1"/>
    <property type="molecule type" value="Genomic_DNA"/>
</dbReference>